<accession>A0A834W993</accession>
<proteinExistence type="predicted"/>
<keyword evidence="2" id="KW-1185">Reference proteome</keyword>
<protein>
    <submittedName>
        <fullName evidence="1">Uncharacterized protein</fullName>
    </submittedName>
</protein>
<name>A0A834W993_9FABA</name>
<sequence>MQLTAVYKTAAKSSVARVLTAVLQTAVKFAAVFRTAVKFAAVFRTTVKFAAVLVKI</sequence>
<reference evidence="1" key="1">
    <citation type="submission" date="2020-09" db="EMBL/GenBank/DDBJ databases">
        <title>Genome-Enabled Discovery of Anthraquinone Biosynthesis in Senna tora.</title>
        <authorList>
            <person name="Kang S.-H."/>
            <person name="Pandey R.P."/>
            <person name="Lee C.-M."/>
            <person name="Sim J.-S."/>
            <person name="Jeong J.-T."/>
            <person name="Choi B.-S."/>
            <person name="Jung M."/>
            <person name="Ginzburg D."/>
            <person name="Zhao K."/>
            <person name="Won S.Y."/>
            <person name="Oh T.-J."/>
            <person name="Yu Y."/>
            <person name="Kim N.-H."/>
            <person name="Lee O.R."/>
            <person name="Lee T.-H."/>
            <person name="Bashyal P."/>
            <person name="Kim T.-S."/>
            <person name="Lee W.-H."/>
            <person name="Kawkins C."/>
            <person name="Kim C.-K."/>
            <person name="Kim J.S."/>
            <person name="Ahn B.O."/>
            <person name="Rhee S.Y."/>
            <person name="Sohng J.K."/>
        </authorList>
    </citation>
    <scope>NUCLEOTIDE SEQUENCE</scope>
    <source>
        <tissue evidence="1">Leaf</tissue>
    </source>
</reference>
<evidence type="ECO:0000313" key="2">
    <source>
        <dbReference type="Proteomes" id="UP000634136"/>
    </source>
</evidence>
<comment type="caution">
    <text evidence="1">The sequence shown here is derived from an EMBL/GenBank/DDBJ whole genome shotgun (WGS) entry which is preliminary data.</text>
</comment>
<gene>
    <name evidence="1" type="ORF">G2W53_034159</name>
</gene>
<dbReference type="EMBL" id="JAAIUW010000010">
    <property type="protein sequence ID" value="KAF7813183.1"/>
    <property type="molecule type" value="Genomic_DNA"/>
</dbReference>
<organism evidence="1 2">
    <name type="scientific">Senna tora</name>
    <dbReference type="NCBI Taxonomy" id="362788"/>
    <lineage>
        <taxon>Eukaryota</taxon>
        <taxon>Viridiplantae</taxon>
        <taxon>Streptophyta</taxon>
        <taxon>Embryophyta</taxon>
        <taxon>Tracheophyta</taxon>
        <taxon>Spermatophyta</taxon>
        <taxon>Magnoliopsida</taxon>
        <taxon>eudicotyledons</taxon>
        <taxon>Gunneridae</taxon>
        <taxon>Pentapetalae</taxon>
        <taxon>rosids</taxon>
        <taxon>fabids</taxon>
        <taxon>Fabales</taxon>
        <taxon>Fabaceae</taxon>
        <taxon>Caesalpinioideae</taxon>
        <taxon>Cassia clade</taxon>
        <taxon>Senna</taxon>
    </lineage>
</organism>
<dbReference type="Proteomes" id="UP000634136">
    <property type="component" value="Unassembled WGS sequence"/>
</dbReference>
<evidence type="ECO:0000313" key="1">
    <source>
        <dbReference type="EMBL" id="KAF7813183.1"/>
    </source>
</evidence>
<dbReference type="AlphaFoldDB" id="A0A834W993"/>